<evidence type="ECO:0000313" key="1">
    <source>
        <dbReference type="EMBL" id="NMU94118.1"/>
    </source>
</evidence>
<proteinExistence type="predicted"/>
<feature type="non-terminal residue" evidence="1">
    <location>
        <position position="92"/>
    </location>
</feature>
<accession>A0A848NMJ8</accession>
<gene>
    <name evidence="1" type="ORF">HGQ98_34355</name>
</gene>
<name>A0A848NMJ8_9BURK</name>
<organism evidence="1 2">
    <name type="scientific">Achromobacter ruhlandii</name>
    <dbReference type="NCBI Taxonomy" id="72557"/>
    <lineage>
        <taxon>Bacteria</taxon>
        <taxon>Pseudomonadati</taxon>
        <taxon>Pseudomonadota</taxon>
        <taxon>Betaproteobacteria</taxon>
        <taxon>Burkholderiales</taxon>
        <taxon>Alcaligenaceae</taxon>
        <taxon>Achromobacter</taxon>
    </lineage>
</organism>
<evidence type="ECO:0000313" key="2">
    <source>
        <dbReference type="Proteomes" id="UP000542405"/>
    </source>
</evidence>
<dbReference type="AlphaFoldDB" id="A0A848NMJ8"/>
<protein>
    <submittedName>
        <fullName evidence="1">Uncharacterized protein</fullName>
    </submittedName>
</protein>
<comment type="caution">
    <text evidence="1">The sequence shown here is derived from an EMBL/GenBank/DDBJ whole genome shotgun (WGS) entry which is preliminary data.</text>
</comment>
<reference evidence="1 2" key="1">
    <citation type="submission" date="2020-04" db="EMBL/GenBank/DDBJ databases">
        <title>Achromobacter ruhlandii genome sequencing and assembly.</title>
        <authorList>
            <person name="Martins R.C.R."/>
            <person name="Perdigao-Neto L.V."/>
            <person name="Levin A.S.S."/>
            <person name="Costa S.F."/>
        </authorList>
    </citation>
    <scope>NUCLEOTIDE SEQUENCE [LARGE SCALE GENOMIC DNA]</scope>
    <source>
        <strain evidence="1 2">9035ralo</strain>
    </source>
</reference>
<sequence length="92" mass="9542">MRIERERIADQIAADVIGGPMPLARALHALARVAAATPPASVAPAARDGDLLDRIRRLARPDTPPPRPAGGVPVPALACPVGRFGAWAALRA</sequence>
<dbReference type="Proteomes" id="UP000542405">
    <property type="component" value="Unassembled WGS sequence"/>
</dbReference>
<dbReference type="EMBL" id="JABBZE010001328">
    <property type="protein sequence ID" value="NMU94118.1"/>
    <property type="molecule type" value="Genomic_DNA"/>
</dbReference>